<proteinExistence type="predicted"/>
<protein>
    <submittedName>
        <fullName evidence="1">Uncharacterized protein</fullName>
    </submittedName>
</protein>
<name>A0ACC0MTN6_RHOML</name>
<dbReference type="EMBL" id="CM046395">
    <property type="protein sequence ID" value="KAI8543673.1"/>
    <property type="molecule type" value="Genomic_DNA"/>
</dbReference>
<sequence>MSKLKQNQKIDNGKSMDLCKYQRTFCTIIEHMLHGIFLDRKGYLYEIFLFSGSNSLPFNSFLPYWNPEFAYANCFQSDRSIHAPVFWLINSSWTLASNSIQQHSSICTFLSFFDHCSDKALYLWTEAPRVFVALLSFLTKAPSKKVRFRPKSCSNCGSKTVAAREVEEKKVAAAGKGNKAVQINNSEKVQKKWPCALCQVTTTCKKNLDSY</sequence>
<dbReference type="Proteomes" id="UP001062846">
    <property type="component" value="Chromosome 8"/>
</dbReference>
<accession>A0ACC0MTN6</accession>
<organism evidence="1 2">
    <name type="scientific">Rhododendron molle</name>
    <name type="common">Chinese azalea</name>
    <name type="synonym">Azalea mollis</name>
    <dbReference type="NCBI Taxonomy" id="49168"/>
    <lineage>
        <taxon>Eukaryota</taxon>
        <taxon>Viridiplantae</taxon>
        <taxon>Streptophyta</taxon>
        <taxon>Embryophyta</taxon>
        <taxon>Tracheophyta</taxon>
        <taxon>Spermatophyta</taxon>
        <taxon>Magnoliopsida</taxon>
        <taxon>eudicotyledons</taxon>
        <taxon>Gunneridae</taxon>
        <taxon>Pentapetalae</taxon>
        <taxon>asterids</taxon>
        <taxon>Ericales</taxon>
        <taxon>Ericaceae</taxon>
        <taxon>Ericoideae</taxon>
        <taxon>Rhodoreae</taxon>
        <taxon>Rhododendron</taxon>
    </lineage>
</organism>
<gene>
    <name evidence="1" type="ORF">RHMOL_Rhmol08G0237300</name>
</gene>
<evidence type="ECO:0000313" key="1">
    <source>
        <dbReference type="EMBL" id="KAI8543673.1"/>
    </source>
</evidence>
<evidence type="ECO:0000313" key="2">
    <source>
        <dbReference type="Proteomes" id="UP001062846"/>
    </source>
</evidence>
<reference evidence="1" key="1">
    <citation type="submission" date="2022-02" db="EMBL/GenBank/DDBJ databases">
        <title>Plant Genome Project.</title>
        <authorList>
            <person name="Zhang R.-G."/>
        </authorList>
    </citation>
    <scope>NUCLEOTIDE SEQUENCE</scope>
    <source>
        <strain evidence="1">AT1</strain>
    </source>
</reference>
<comment type="caution">
    <text evidence="1">The sequence shown here is derived from an EMBL/GenBank/DDBJ whole genome shotgun (WGS) entry which is preliminary data.</text>
</comment>
<keyword evidence="2" id="KW-1185">Reference proteome</keyword>